<evidence type="ECO:0000313" key="2">
    <source>
        <dbReference type="EMBL" id="MBW8268951.1"/>
    </source>
</evidence>
<feature type="signal peptide" evidence="1">
    <location>
        <begin position="1"/>
        <end position="22"/>
    </location>
</feature>
<sequence length="246" mass="26031">MRRPTAAPALCLAALAPLLAAAAERLPTPPDLAAAGWQAGAWRGMPSARFGPLPLRLQAGGATVLPGVWLHAEPGEGGFVWRPLAGRPACLSWRWRVEEGPPPTDLARRGGDDRAISISVGFDGWPPGAGVWVRTQHAAAQALAGDGVPLPRSVLTYVWGGSGREPGPFFANPWLGGVGRVRVLRPAGAPRGVWVEERVDLAADWRRAFGGQDPPPLVKITIGTDADDTRSRVRAAVEDLRLGPCR</sequence>
<gene>
    <name evidence="2" type="ORF">K1J50_05570</name>
</gene>
<dbReference type="EMBL" id="JAHZUY010000008">
    <property type="protein sequence ID" value="MBW8268951.1"/>
    <property type="molecule type" value="Genomic_DNA"/>
</dbReference>
<evidence type="ECO:0000256" key="1">
    <source>
        <dbReference type="SAM" id="SignalP"/>
    </source>
</evidence>
<dbReference type="Pfam" id="PF11249">
    <property type="entry name" value="DUF3047"/>
    <property type="match status" value="1"/>
</dbReference>
<feature type="chain" id="PRO_5045679094" evidence="1">
    <location>
        <begin position="23"/>
        <end position="246"/>
    </location>
</feature>
<proteinExistence type="predicted"/>
<name>A0ABS7F001_9PROT</name>
<dbReference type="RefSeq" id="WP_220116537.1">
    <property type="nucleotide sequence ID" value="NZ_JAHZUY010000008.1"/>
</dbReference>
<comment type="caution">
    <text evidence="2">The sequence shown here is derived from an EMBL/GenBank/DDBJ whole genome shotgun (WGS) entry which is preliminary data.</text>
</comment>
<evidence type="ECO:0000313" key="3">
    <source>
        <dbReference type="Proteomes" id="UP001519924"/>
    </source>
</evidence>
<organism evidence="2 3">
    <name type="scientific">Caldovatus aquaticus</name>
    <dbReference type="NCBI Taxonomy" id="2865671"/>
    <lineage>
        <taxon>Bacteria</taxon>
        <taxon>Pseudomonadati</taxon>
        <taxon>Pseudomonadota</taxon>
        <taxon>Alphaproteobacteria</taxon>
        <taxon>Acetobacterales</taxon>
        <taxon>Roseomonadaceae</taxon>
        <taxon>Caldovatus</taxon>
    </lineage>
</organism>
<keyword evidence="3" id="KW-1185">Reference proteome</keyword>
<dbReference type="InterPro" id="IPR021409">
    <property type="entry name" value="DUF3047"/>
</dbReference>
<keyword evidence="1" id="KW-0732">Signal</keyword>
<dbReference type="Proteomes" id="UP001519924">
    <property type="component" value="Unassembled WGS sequence"/>
</dbReference>
<accession>A0ABS7F001</accession>
<reference evidence="2 3" key="1">
    <citation type="submission" date="2021-08" db="EMBL/GenBank/DDBJ databases">
        <title>Caldovatus sediminis gen. nov., sp. nov., a moderately thermophilic bacterium isolated from a hot spring.</title>
        <authorList>
            <person name="Hu C.-J."/>
            <person name="Li W.-J."/>
            <person name="Xian W.-D."/>
        </authorList>
    </citation>
    <scope>NUCLEOTIDE SEQUENCE [LARGE SCALE GENOMIC DNA]</scope>
    <source>
        <strain evidence="2 3">SYSU G05006</strain>
    </source>
</reference>
<protein>
    <submittedName>
        <fullName evidence="2">DUF3047 domain-containing protein</fullName>
    </submittedName>
</protein>